<reference evidence="6" key="1">
    <citation type="journal article" date="2019" name="Int. J. Syst. Evol. Microbiol.">
        <title>The Global Catalogue of Microorganisms (GCM) 10K type strain sequencing project: providing services to taxonomists for standard genome sequencing and annotation.</title>
        <authorList>
            <consortium name="The Broad Institute Genomics Platform"/>
            <consortium name="The Broad Institute Genome Sequencing Center for Infectious Disease"/>
            <person name="Wu L."/>
            <person name="Ma J."/>
        </authorList>
    </citation>
    <scope>NUCLEOTIDE SEQUENCE [LARGE SCALE GENOMIC DNA]</scope>
    <source>
        <strain evidence="6">KCTC 42911</strain>
    </source>
</reference>
<proteinExistence type="predicted"/>
<accession>A0ABV7TMU8</accession>
<keyword evidence="3" id="KW-0732">Signal</keyword>
<keyword evidence="2" id="KW-0472">Membrane</keyword>
<evidence type="ECO:0000256" key="1">
    <source>
        <dbReference type="ARBA" id="ARBA00004370"/>
    </source>
</evidence>
<feature type="chain" id="PRO_5045691427" evidence="3">
    <location>
        <begin position="30"/>
        <end position="379"/>
    </location>
</feature>
<evidence type="ECO:0000313" key="5">
    <source>
        <dbReference type="EMBL" id="MFC3616325.1"/>
    </source>
</evidence>
<gene>
    <name evidence="5" type="ORF">ACFORG_21490</name>
</gene>
<dbReference type="EMBL" id="JBHRXI010000049">
    <property type="protein sequence ID" value="MFC3616325.1"/>
    <property type="molecule type" value="Genomic_DNA"/>
</dbReference>
<dbReference type="Proteomes" id="UP001595629">
    <property type="component" value="Unassembled WGS sequence"/>
</dbReference>
<organism evidence="5 6">
    <name type="scientific">Lutimaribacter marinistellae</name>
    <dbReference type="NCBI Taxonomy" id="1820329"/>
    <lineage>
        <taxon>Bacteria</taxon>
        <taxon>Pseudomonadati</taxon>
        <taxon>Pseudomonadota</taxon>
        <taxon>Alphaproteobacteria</taxon>
        <taxon>Rhodobacterales</taxon>
        <taxon>Roseobacteraceae</taxon>
        <taxon>Lutimaribacter</taxon>
    </lineage>
</organism>
<evidence type="ECO:0000256" key="2">
    <source>
        <dbReference type="ARBA" id="ARBA00023136"/>
    </source>
</evidence>
<dbReference type="InterPro" id="IPR000184">
    <property type="entry name" value="Bac_surfAg_D15"/>
</dbReference>
<dbReference type="RefSeq" id="WP_386737637.1">
    <property type="nucleotide sequence ID" value="NZ_JBHRXI010000049.1"/>
</dbReference>
<dbReference type="Gene3D" id="2.40.160.50">
    <property type="entry name" value="membrane protein fhac: a member of the omp85/tpsb transporter family"/>
    <property type="match status" value="1"/>
</dbReference>
<sequence length="379" mass="40686">MFGQYLSKRLASITLLLGSVFLAASPAAAQTRDGILDTSVSPVSQTQEADAVGFRNGSLVVAPIPFSNPTIGSGLAIGLGYLFQFDESSKPSVIGIGGLRSDNGSMAAGFAANFYFSENRWILRLLGAEADVQYDLYTNPGVLPIRQDGILGRIALSYGVTPDLSFGASVRYLDTSIAPASPGLPPIPPPFDQFLAVEVANVGVIAEWDTRDDSIYPTTGHHLGFQAAHGIALSGLVQDYQKAYANFTTYFRPYERGVIAARASLCAASQETPFFDQCGLGTTDAFRGFSATQLLDFRSASLQVELRHRFTERIGGVVFGGIGQTGSEFDTLDAGGTHSAYGLGARYRVSKQFPLDFSVDVSRNDRSETNLYIYVGQRF</sequence>
<comment type="subcellular location">
    <subcellularLocation>
        <location evidence="1">Membrane</location>
    </subcellularLocation>
</comment>
<feature type="signal peptide" evidence="3">
    <location>
        <begin position="1"/>
        <end position="29"/>
    </location>
</feature>
<feature type="domain" description="Bacterial surface antigen (D15)" evidence="4">
    <location>
        <begin position="206"/>
        <end position="379"/>
    </location>
</feature>
<protein>
    <submittedName>
        <fullName evidence="5">BamA/TamA family outer membrane protein</fullName>
    </submittedName>
</protein>
<keyword evidence="6" id="KW-1185">Reference proteome</keyword>
<evidence type="ECO:0000256" key="3">
    <source>
        <dbReference type="SAM" id="SignalP"/>
    </source>
</evidence>
<evidence type="ECO:0000259" key="4">
    <source>
        <dbReference type="Pfam" id="PF01103"/>
    </source>
</evidence>
<evidence type="ECO:0000313" key="6">
    <source>
        <dbReference type="Proteomes" id="UP001595629"/>
    </source>
</evidence>
<dbReference type="Pfam" id="PF01103">
    <property type="entry name" value="Omp85"/>
    <property type="match status" value="1"/>
</dbReference>
<comment type="caution">
    <text evidence="5">The sequence shown here is derived from an EMBL/GenBank/DDBJ whole genome shotgun (WGS) entry which is preliminary data.</text>
</comment>
<name>A0ABV7TMU8_9RHOB</name>